<evidence type="ECO:0000313" key="1">
    <source>
        <dbReference type="EMBL" id="GIZ03054.1"/>
    </source>
</evidence>
<proteinExistence type="predicted"/>
<organism evidence="1 2">
    <name type="scientific">Caerostris extrusa</name>
    <name type="common">Bark spider</name>
    <name type="synonym">Caerostris bankana</name>
    <dbReference type="NCBI Taxonomy" id="172846"/>
    <lineage>
        <taxon>Eukaryota</taxon>
        <taxon>Metazoa</taxon>
        <taxon>Ecdysozoa</taxon>
        <taxon>Arthropoda</taxon>
        <taxon>Chelicerata</taxon>
        <taxon>Arachnida</taxon>
        <taxon>Araneae</taxon>
        <taxon>Araneomorphae</taxon>
        <taxon>Entelegynae</taxon>
        <taxon>Araneoidea</taxon>
        <taxon>Araneidae</taxon>
        <taxon>Caerostris</taxon>
    </lineage>
</organism>
<evidence type="ECO:0000313" key="2">
    <source>
        <dbReference type="Proteomes" id="UP001054945"/>
    </source>
</evidence>
<keyword evidence="2" id="KW-1185">Reference proteome</keyword>
<accession>A0AAV4YA50</accession>
<protein>
    <submittedName>
        <fullName evidence="1">Uncharacterized protein</fullName>
    </submittedName>
</protein>
<sequence length="100" mass="11375">MKAKECPKLGAGLSRFRLSLYLSDVPFTLWNFPGAKSTLAVERIKMEGKLKTGSKTMETMEESWLIYMKSDCGFFDGIKRIIVWGKKGLFNTPFTLKRAT</sequence>
<reference evidence="1 2" key="1">
    <citation type="submission" date="2021-06" db="EMBL/GenBank/DDBJ databases">
        <title>Caerostris extrusa draft genome.</title>
        <authorList>
            <person name="Kono N."/>
            <person name="Arakawa K."/>
        </authorList>
    </citation>
    <scope>NUCLEOTIDE SEQUENCE [LARGE SCALE GENOMIC DNA]</scope>
</reference>
<dbReference type="EMBL" id="BPLR01001545">
    <property type="protein sequence ID" value="GIZ03054.1"/>
    <property type="molecule type" value="Genomic_DNA"/>
</dbReference>
<dbReference type="Proteomes" id="UP001054945">
    <property type="component" value="Unassembled WGS sequence"/>
</dbReference>
<name>A0AAV4YA50_CAEEX</name>
<dbReference type="AlphaFoldDB" id="A0AAV4YA50"/>
<comment type="caution">
    <text evidence="1">The sequence shown here is derived from an EMBL/GenBank/DDBJ whole genome shotgun (WGS) entry which is preliminary data.</text>
</comment>
<gene>
    <name evidence="1" type="ORF">CEXT_794471</name>
</gene>